<dbReference type="SMART" id="SM00119">
    <property type="entry name" value="HECTc"/>
    <property type="match status" value="1"/>
</dbReference>
<dbReference type="SUPFAM" id="SSF56204">
    <property type="entry name" value="Hect, E3 ligase catalytic domain"/>
    <property type="match status" value="1"/>
</dbReference>
<dbReference type="InterPro" id="IPR000569">
    <property type="entry name" value="HECT_dom"/>
</dbReference>
<keyword evidence="5 6" id="KW-0833">Ubl conjugation pathway</keyword>
<evidence type="ECO:0000259" key="7">
    <source>
        <dbReference type="PROSITE" id="PS50237"/>
    </source>
</evidence>
<reference evidence="8" key="1">
    <citation type="submission" date="2006-10" db="EMBL/GenBank/DDBJ databases">
        <authorList>
            <person name="Amadeo P."/>
            <person name="Zhao Q."/>
            <person name="Wortman J."/>
            <person name="Fraser-Liggett C."/>
            <person name="Carlton J."/>
        </authorList>
    </citation>
    <scope>NUCLEOTIDE SEQUENCE</scope>
    <source>
        <strain evidence="8">G3</strain>
    </source>
</reference>
<dbReference type="GO" id="GO:0005737">
    <property type="term" value="C:cytoplasm"/>
    <property type="evidence" value="ECO:0000318"/>
    <property type="project" value="GO_Central"/>
</dbReference>
<dbReference type="PANTHER" id="PTHR11254:SF440">
    <property type="entry name" value="E3 UBIQUITIN-PROTEIN LIGASE NEDD-4"/>
    <property type="match status" value="1"/>
</dbReference>
<dbReference type="Gene3D" id="3.30.2410.10">
    <property type="entry name" value="Hect, E3 ligase catalytic domain"/>
    <property type="match status" value="1"/>
</dbReference>
<keyword evidence="9" id="KW-1185">Reference proteome</keyword>
<dbReference type="EMBL" id="DS113928">
    <property type="protein sequence ID" value="EAX93137.1"/>
    <property type="molecule type" value="Genomic_DNA"/>
</dbReference>
<dbReference type="Pfam" id="PF00632">
    <property type="entry name" value="HECT"/>
    <property type="match status" value="1"/>
</dbReference>
<dbReference type="AlphaFoldDB" id="A2FPL3"/>
<protein>
    <recommendedName>
        <fullName evidence="3">HECT-type E3 ubiquitin transferase</fullName>
        <ecNumber evidence="3">2.3.2.26</ecNumber>
    </recommendedName>
</protein>
<evidence type="ECO:0000313" key="9">
    <source>
        <dbReference type="Proteomes" id="UP000001542"/>
    </source>
</evidence>
<dbReference type="GO" id="GO:0061630">
    <property type="term" value="F:ubiquitin protein ligase activity"/>
    <property type="evidence" value="ECO:0000318"/>
    <property type="project" value="GO_Central"/>
</dbReference>
<name>A2FPL3_TRIV3</name>
<dbReference type="InterPro" id="IPR050409">
    <property type="entry name" value="E3_ubiq-protein_ligase"/>
</dbReference>
<feature type="active site" description="Glycyl thioester intermediate" evidence="6">
    <location>
        <position position="645"/>
    </location>
</feature>
<reference evidence="8" key="2">
    <citation type="journal article" date="2007" name="Science">
        <title>Draft genome sequence of the sexually transmitted pathogen Trichomonas vaginalis.</title>
        <authorList>
            <person name="Carlton J.M."/>
            <person name="Hirt R.P."/>
            <person name="Silva J.C."/>
            <person name="Delcher A.L."/>
            <person name="Schatz M."/>
            <person name="Zhao Q."/>
            <person name="Wortman J.R."/>
            <person name="Bidwell S.L."/>
            <person name="Alsmark U.C.M."/>
            <person name="Besteiro S."/>
            <person name="Sicheritz-Ponten T."/>
            <person name="Noel C.J."/>
            <person name="Dacks J.B."/>
            <person name="Foster P.G."/>
            <person name="Simillion C."/>
            <person name="Van de Peer Y."/>
            <person name="Miranda-Saavedra D."/>
            <person name="Barton G.J."/>
            <person name="Westrop G.D."/>
            <person name="Mueller S."/>
            <person name="Dessi D."/>
            <person name="Fiori P.L."/>
            <person name="Ren Q."/>
            <person name="Paulsen I."/>
            <person name="Zhang H."/>
            <person name="Bastida-Corcuera F.D."/>
            <person name="Simoes-Barbosa A."/>
            <person name="Brown M.T."/>
            <person name="Hayes R.D."/>
            <person name="Mukherjee M."/>
            <person name="Okumura C.Y."/>
            <person name="Schneider R."/>
            <person name="Smith A.J."/>
            <person name="Vanacova S."/>
            <person name="Villalvazo M."/>
            <person name="Haas B.J."/>
            <person name="Pertea M."/>
            <person name="Feldblyum T.V."/>
            <person name="Utterback T.R."/>
            <person name="Shu C.L."/>
            <person name="Osoegawa K."/>
            <person name="de Jong P.J."/>
            <person name="Hrdy I."/>
            <person name="Horvathova L."/>
            <person name="Zubacova Z."/>
            <person name="Dolezal P."/>
            <person name="Malik S.B."/>
            <person name="Logsdon J.M. Jr."/>
            <person name="Henze K."/>
            <person name="Gupta A."/>
            <person name="Wang C.C."/>
            <person name="Dunne R.L."/>
            <person name="Upcroft J.A."/>
            <person name="Upcroft P."/>
            <person name="White O."/>
            <person name="Salzberg S.L."/>
            <person name="Tang P."/>
            <person name="Chiu C.-H."/>
            <person name="Lee Y.-S."/>
            <person name="Embley T.M."/>
            <person name="Coombs G.H."/>
            <person name="Mottram J.C."/>
            <person name="Tachezy J."/>
            <person name="Fraser-Liggett C.M."/>
            <person name="Johnson P.J."/>
        </authorList>
    </citation>
    <scope>NUCLEOTIDE SEQUENCE [LARGE SCALE GENOMIC DNA]</scope>
    <source>
        <strain evidence="8">G3</strain>
    </source>
</reference>
<dbReference type="Gene3D" id="3.90.1750.10">
    <property type="entry name" value="Hect, E3 ligase catalytic domains"/>
    <property type="match status" value="1"/>
</dbReference>
<feature type="domain" description="HECT" evidence="7">
    <location>
        <begin position="582"/>
        <end position="681"/>
    </location>
</feature>
<dbReference type="OrthoDB" id="423283at2759"/>
<feature type="domain" description="HECT" evidence="7">
    <location>
        <begin position="442"/>
        <end position="473"/>
    </location>
</feature>
<dbReference type="STRING" id="5722.A2FPL3"/>
<dbReference type="InterPro" id="IPR035983">
    <property type="entry name" value="Hect_E3_ubiquitin_ligase"/>
</dbReference>
<dbReference type="KEGG" id="tva:4750853"/>
<comment type="catalytic activity">
    <reaction evidence="1">
        <text>S-ubiquitinyl-[E2 ubiquitin-conjugating enzyme]-L-cysteine + [acceptor protein]-L-lysine = [E2 ubiquitin-conjugating enzyme]-L-cysteine + N(6)-ubiquitinyl-[acceptor protein]-L-lysine.</text>
        <dbReference type="EC" id="2.3.2.26"/>
    </reaction>
</comment>
<dbReference type="VEuPathDB" id="TrichDB:TVAGG3_0880270"/>
<comment type="caution">
    <text evidence="6">Lacks conserved residue(s) required for the propagation of feature annotation.</text>
</comment>
<dbReference type="Proteomes" id="UP000001542">
    <property type="component" value="Unassembled WGS sequence"/>
</dbReference>
<dbReference type="RefSeq" id="XP_001306067.1">
    <property type="nucleotide sequence ID" value="XM_001306066.1"/>
</dbReference>
<evidence type="ECO:0000256" key="3">
    <source>
        <dbReference type="ARBA" id="ARBA00012485"/>
    </source>
</evidence>
<evidence type="ECO:0000256" key="2">
    <source>
        <dbReference type="ARBA" id="ARBA00004906"/>
    </source>
</evidence>
<proteinExistence type="predicted"/>
<dbReference type="EC" id="2.3.2.26" evidence="3"/>
<dbReference type="PANTHER" id="PTHR11254">
    <property type="entry name" value="HECT DOMAIN UBIQUITIN-PROTEIN LIGASE"/>
    <property type="match status" value="1"/>
</dbReference>
<comment type="pathway">
    <text evidence="2">Protein modification; protein ubiquitination.</text>
</comment>
<keyword evidence="4" id="KW-0808">Transferase</keyword>
<evidence type="ECO:0000256" key="6">
    <source>
        <dbReference type="PROSITE-ProRule" id="PRU00104"/>
    </source>
</evidence>
<organism evidence="8 9">
    <name type="scientific">Trichomonas vaginalis (strain ATCC PRA-98 / G3)</name>
    <dbReference type="NCBI Taxonomy" id="412133"/>
    <lineage>
        <taxon>Eukaryota</taxon>
        <taxon>Metamonada</taxon>
        <taxon>Parabasalia</taxon>
        <taxon>Trichomonadida</taxon>
        <taxon>Trichomonadidae</taxon>
        <taxon>Trichomonas</taxon>
    </lineage>
</organism>
<sequence>MSKDDLTFFVYDSVKEHVNFTTNNKELLSFGGMITKDSVAYDSFPHSSECFQIQQKGIPFFVSYYNDQTVKAGFDHKDISNSTVVVNNISDVLPKFPTNFVGQTVFVDGYGPGIIIESSNNKSKIYINDCGKEILLELRNDEFKILDQNFFKSILHGIVMKCPSSIFTKNIKEHYEVEMQTKIILEIAKIQKVKFEIDWPRMLELVDKNTSYEVIAFFKRNERRIFKEFYHNPDKISIKMVENCAKYLALDTELLSFSLKNSSSLIQSHYIYISLRDNFNFLNKNNYRKFDRQISYLLDHLEATSMKCLNEYFMFIIKNNFDANSSFHLYELILMTYMETGKFSPAIPIYLDCYNPLGKYLLISDKNLDQLDSESYFENKVKRLFSNCFKDLRKRIVKNIPERKYRIAFEFNRFESYPINPNADRLYMFERFIEYVDPIQLRKMKVKFIGEGGIDAGGLRREAMTMIGEEIKNELFTIDSNGYYKLSTTDGLFQTFIGVYIAFCLNIKAPFSINLPDDVKNYIISDMKGHEEYESVRVDFQTAIPLNNLSNVRSLAIRRLVVFGNSKQIINPADIINLLDGSSKRIRVFSEAIRLLNPEELPNLLAFITGSPTLDYNTTKISIASISGGDDENERTWPLPIAHTCFKKIDLPPYSDPNILVEKLRAAMSYSKIISDDIDLVDFSLFH</sequence>
<evidence type="ECO:0000256" key="1">
    <source>
        <dbReference type="ARBA" id="ARBA00000885"/>
    </source>
</evidence>
<evidence type="ECO:0000256" key="4">
    <source>
        <dbReference type="ARBA" id="ARBA00022679"/>
    </source>
</evidence>
<accession>A2FPL3</accession>
<dbReference type="VEuPathDB" id="TrichDB:TVAG_302770"/>
<dbReference type="PROSITE" id="PS50237">
    <property type="entry name" value="HECT"/>
    <property type="match status" value="2"/>
</dbReference>
<gene>
    <name evidence="8" type="ORF">TVAG_302770</name>
</gene>
<evidence type="ECO:0000256" key="5">
    <source>
        <dbReference type="ARBA" id="ARBA00022786"/>
    </source>
</evidence>
<dbReference type="InParanoid" id="A2FPL3"/>
<evidence type="ECO:0000313" key="8">
    <source>
        <dbReference type="EMBL" id="EAX93137.1"/>
    </source>
</evidence>
<dbReference type="GO" id="GO:0006511">
    <property type="term" value="P:ubiquitin-dependent protein catabolic process"/>
    <property type="evidence" value="ECO:0000318"/>
    <property type="project" value="GO_Central"/>
</dbReference>